<keyword evidence="1" id="KW-0413">Isomerase</keyword>
<dbReference type="AlphaFoldDB" id="A0A2S8B271"/>
<dbReference type="RefSeq" id="WP_105999885.1">
    <property type="nucleotide sequence ID" value="NZ_CM009578.1"/>
</dbReference>
<dbReference type="InterPro" id="IPR013785">
    <property type="entry name" value="Aldolase_TIM"/>
</dbReference>
<accession>A0A2S8B271</accession>
<gene>
    <name evidence="1" type="ORF">CVO77_15930</name>
</gene>
<dbReference type="Gene3D" id="3.20.20.70">
    <property type="entry name" value="Aldolase class I"/>
    <property type="match status" value="1"/>
</dbReference>
<dbReference type="SUPFAM" id="SSF51366">
    <property type="entry name" value="Ribulose-phoshate binding barrel"/>
    <property type="match status" value="1"/>
</dbReference>
<name>A0A2S8B271_9SPHN</name>
<dbReference type="OrthoDB" id="7594429at2"/>
<sequence length="215" mass="23526">MRALPSFIAFTGVDCVDLLPGMQHLSRHFAIEWGVLVDDARDELLFADPDVRAKLLEAPGLRYAAHVCGEQAGLIANDPARARIDLARFQRLQVNHGFSGSSPEQIENSIRFGRAQTIRTMLQTLDAFPGDARLDWLYDTSFGTGKTPESWPRIPAKGPFCGFSGGIRAENVAAVLDAIAAPEDGQFWIDMESGVRTDGRFDLAKCEAVCRAVFG</sequence>
<dbReference type="GO" id="GO:0016853">
    <property type="term" value="F:isomerase activity"/>
    <property type="evidence" value="ECO:0007669"/>
    <property type="project" value="UniProtKB-KW"/>
</dbReference>
<protein>
    <submittedName>
        <fullName evidence="1">Phosphoribosylanthranilate isomerase</fullName>
    </submittedName>
</protein>
<reference evidence="2" key="1">
    <citation type="submission" date="2017-11" db="EMBL/GenBank/DDBJ databases">
        <title>The complete genome sequence of Sphingopyxis pomeranensis sp. nov. strain WS5A3p.</title>
        <authorList>
            <person name="Kaminski M.A."/>
        </authorList>
    </citation>
    <scope>NUCLEOTIDE SEQUENCE [LARGE SCALE GENOMIC DNA]</scope>
    <source>
        <strain evidence="2">WS5A3p</strain>
    </source>
</reference>
<evidence type="ECO:0000313" key="1">
    <source>
        <dbReference type="EMBL" id="PQM26511.1"/>
    </source>
</evidence>
<dbReference type="EMBL" id="PHFW01000003">
    <property type="protein sequence ID" value="PQM26511.1"/>
    <property type="molecule type" value="Genomic_DNA"/>
</dbReference>
<dbReference type="InterPro" id="IPR011060">
    <property type="entry name" value="RibuloseP-bd_barrel"/>
</dbReference>
<proteinExistence type="predicted"/>
<dbReference type="Proteomes" id="UP000238954">
    <property type="component" value="Chromosome"/>
</dbReference>
<comment type="caution">
    <text evidence="1">The sequence shown here is derived from an EMBL/GenBank/DDBJ whole genome shotgun (WGS) entry which is preliminary data.</text>
</comment>
<organism evidence="1 2">
    <name type="scientific">Sphingopyxis lindanitolerans</name>
    <dbReference type="NCBI Taxonomy" id="2054227"/>
    <lineage>
        <taxon>Bacteria</taxon>
        <taxon>Pseudomonadati</taxon>
        <taxon>Pseudomonadota</taxon>
        <taxon>Alphaproteobacteria</taxon>
        <taxon>Sphingomonadales</taxon>
        <taxon>Sphingomonadaceae</taxon>
        <taxon>Sphingopyxis</taxon>
    </lineage>
</organism>
<evidence type="ECO:0000313" key="2">
    <source>
        <dbReference type="Proteomes" id="UP000238954"/>
    </source>
</evidence>
<keyword evidence="2" id="KW-1185">Reference proteome</keyword>